<dbReference type="KEGG" id="tni:TVNIR_3209"/>
<dbReference type="Proteomes" id="UP000010809">
    <property type="component" value="Chromosome"/>
</dbReference>
<proteinExistence type="predicted"/>
<dbReference type="HOGENOM" id="CLU_1189256_0_0_6"/>
<dbReference type="AlphaFoldDB" id="L0E2G9"/>
<dbReference type="Pfam" id="PF12119">
    <property type="entry name" value="DUF3581"/>
    <property type="match status" value="1"/>
</dbReference>
<protein>
    <recommendedName>
        <fullName evidence="3">DUF3581 domain-containing protein</fullName>
    </recommendedName>
</protein>
<evidence type="ECO:0008006" key="3">
    <source>
        <dbReference type="Google" id="ProtNLM"/>
    </source>
</evidence>
<dbReference type="OrthoDB" id="5892138at2"/>
<dbReference type="eggNOG" id="ENOG502ZWH8">
    <property type="taxonomic scope" value="Bacteria"/>
</dbReference>
<dbReference type="RefSeq" id="WP_015259953.1">
    <property type="nucleotide sequence ID" value="NC_019902.2"/>
</dbReference>
<dbReference type="EMBL" id="CP003989">
    <property type="protein sequence ID" value="AGA34846.1"/>
    <property type="molecule type" value="Genomic_DNA"/>
</dbReference>
<reference evidence="1" key="1">
    <citation type="submission" date="2015-12" db="EMBL/GenBank/DDBJ databases">
        <authorList>
            <person name="Tikhonova T.V."/>
            <person name="Pavlov A.R."/>
            <person name="Beletsky A.V."/>
            <person name="Mardanov A.V."/>
            <person name="Sorokin D.Y."/>
            <person name="Ravin N.V."/>
            <person name="Popov V.O."/>
        </authorList>
    </citation>
    <scope>NUCLEOTIDE SEQUENCE</scope>
    <source>
        <strain evidence="1">DSM 14787</strain>
    </source>
</reference>
<name>L0E2G9_THIND</name>
<dbReference type="InterPro" id="IPR021974">
    <property type="entry name" value="DUF3581"/>
</dbReference>
<dbReference type="STRING" id="1255043.TVNIR_3209"/>
<sequence length="245" mass="26975">MTDGSFLQSFHALRDGLVYIEPEQASRFAKEIAGDFNPIHDPGSRRFCVPGDLLFALVLARYGVSARMHCRFVGMVGAGVALVFPEDPGTSFAVMDSQGKKYLEVERDGPVVTDAYTIEALTRSYVAFSGENFPHVLVPLMERHEVMVNPARPLVMYDRMSLSLREPVGSLTETVQPHLKEADMRVDGKRGEARLDYALCVDGEPFAAGSKHLVLSGLRAYDAEAVRKLVDEYAGWKARYAGATA</sequence>
<evidence type="ECO:0000313" key="2">
    <source>
        <dbReference type="Proteomes" id="UP000010809"/>
    </source>
</evidence>
<evidence type="ECO:0000313" key="1">
    <source>
        <dbReference type="EMBL" id="AGA34846.1"/>
    </source>
</evidence>
<accession>L0E2G9</accession>
<keyword evidence="2" id="KW-1185">Reference proteome</keyword>
<organism evidence="1 2">
    <name type="scientific">Thioalkalivibrio nitratireducens (strain DSM 14787 / UNIQEM 213 / ALEN2)</name>
    <dbReference type="NCBI Taxonomy" id="1255043"/>
    <lineage>
        <taxon>Bacteria</taxon>
        <taxon>Pseudomonadati</taxon>
        <taxon>Pseudomonadota</taxon>
        <taxon>Gammaproteobacteria</taxon>
        <taxon>Chromatiales</taxon>
        <taxon>Ectothiorhodospiraceae</taxon>
        <taxon>Thioalkalivibrio</taxon>
    </lineage>
</organism>
<dbReference type="PATRIC" id="fig|1255043.3.peg.3238"/>
<gene>
    <name evidence="1" type="ordered locus">TVNIR_3209</name>
</gene>